<dbReference type="FunFam" id="3.30.70.270:FF:000001">
    <property type="entry name" value="Diguanylate cyclase domain protein"/>
    <property type="match status" value="1"/>
</dbReference>
<dbReference type="Pfam" id="PF13424">
    <property type="entry name" value="TPR_12"/>
    <property type="match status" value="1"/>
</dbReference>
<evidence type="ECO:0000313" key="8">
    <source>
        <dbReference type="Proteomes" id="UP000032352"/>
    </source>
</evidence>
<evidence type="ECO:0000313" key="7">
    <source>
        <dbReference type="EMBL" id="WDE05920.1"/>
    </source>
</evidence>
<dbReference type="GO" id="GO:0052621">
    <property type="term" value="F:diguanylate cyclase activity"/>
    <property type="evidence" value="ECO:0007669"/>
    <property type="project" value="UniProtKB-EC"/>
</dbReference>
<gene>
    <name evidence="7" type="ORF">SG34_003025</name>
</gene>
<dbReference type="PANTHER" id="PTHR45138">
    <property type="entry name" value="REGULATORY COMPONENTS OF SENSORY TRANSDUCTION SYSTEM"/>
    <property type="match status" value="1"/>
</dbReference>
<feature type="transmembrane region" description="Helical" evidence="5">
    <location>
        <begin position="434"/>
        <end position="452"/>
    </location>
</feature>
<keyword evidence="5" id="KW-0472">Membrane</keyword>
<dbReference type="PANTHER" id="PTHR45138:SF9">
    <property type="entry name" value="DIGUANYLATE CYCLASE DGCM-RELATED"/>
    <property type="match status" value="1"/>
</dbReference>
<dbReference type="RefSeq" id="WP_044838240.1">
    <property type="nucleotide sequence ID" value="NZ_CP059733.1"/>
</dbReference>
<reference evidence="7 8" key="2">
    <citation type="journal article" date="2022" name="Mar. Drugs">
        <title>Bioassay-Guided Fractionation Leads to the Detection of Cholic Acid Generated by the Rare Thalassomonas sp.</title>
        <authorList>
            <person name="Pheiffer F."/>
            <person name="Schneider Y.K."/>
            <person name="Hansen E.H."/>
            <person name="Andersen J.H."/>
            <person name="Isaksson J."/>
            <person name="Busche T."/>
            <person name="R C."/>
            <person name="Kalinowski J."/>
            <person name="Zyl L.V."/>
            <person name="Trindade M."/>
        </authorList>
    </citation>
    <scope>NUCLEOTIDE SEQUENCE [LARGE SCALE GENOMIC DNA]</scope>
    <source>
        <strain evidence="7 8">XOM25</strain>
    </source>
</reference>
<protein>
    <recommendedName>
        <fullName evidence="2">diguanylate cyclase</fullName>
        <ecNumber evidence="2">2.7.7.65</ecNumber>
    </recommendedName>
</protein>
<reference evidence="7 8" key="1">
    <citation type="journal article" date="2015" name="Genome Announc.">
        <title>Draft Genome Sequences of Marine Isolates of Thalassomonas viridans and Thalassomonas actiniarum.</title>
        <authorList>
            <person name="Olonade I."/>
            <person name="van Zyl L.J."/>
            <person name="Trindade M."/>
        </authorList>
    </citation>
    <scope>NUCLEOTIDE SEQUENCE [LARGE SCALE GENOMIC DNA]</scope>
    <source>
        <strain evidence="7 8">XOM25</strain>
    </source>
</reference>
<evidence type="ECO:0000259" key="6">
    <source>
        <dbReference type="PROSITE" id="PS50887"/>
    </source>
</evidence>
<sequence length="631" mass="71900">MRLTLKSIIAGILLFLFSGIDAPVVLAQDRATLSSLQAMSEEIKREPLLSYRRLQALEPEAAQWPDNEKLWLLLRKAQAELLLYLNPELQQTVNRAQQLITPQTQAEIISGFKVYAGILAQQKGQYSEAVEHFQQALSRAEQANLNHIYIVGKQELAYTRSLTELYQTSLKEIQETYVEAFALGDKFLLAQVNETYGAIYGYFGDYEKSVEYYQKALATYEQLSYRAHIADAVYALATIYRYWQKYPSAIKTFERYRTLIDYTSNQEVAFFALYGLGMTLAEQGQCRRGITVIDEALAVNALPDYRAELLKRKSACLMDTGDFSGAQQALSAAGEIFAEIPELKGTKWQLEVDKLGSELAHAQGDDGRAYQLLNLYLEQFSALQKKNADTRLEKVRLDMEQRHKAREISLIQKQQELTELRKEHNELQDRQQKYFLLFAISLSVFFGVVMVYQRKYNDKILELSIRDPLSNLYNRRYVFNYLQKFTDGTLPDKGELSVILLDIDNFKQINDDFGHVAGDEVICRVAEAGQKVLRQGDVMGRISGEEFLCVLPRINPEQCREIAERLASSIHEYTFEAGNKKRFCVSVSIGIASLSPQCTDSSSLYEHADLALDRAQEQGKNSAVVYRPEMA</sequence>
<dbReference type="KEGG" id="tvd:SG34_003025"/>
<name>A0AAE9Z3G2_9GAMM</name>
<dbReference type="InterPro" id="IPR050469">
    <property type="entry name" value="Diguanylate_Cyclase"/>
</dbReference>
<comment type="catalytic activity">
    <reaction evidence="3">
        <text>2 GTP = 3',3'-c-di-GMP + 2 diphosphate</text>
        <dbReference type="Rhea" id="RHEA:24898"/>
        <dbReference type="ChEBI" id="CHEBI:33019"/>
        <dbReference type="ChEBI" id="CHEBI:37565"/>
        <dbReference type="ChEBI" id="CHEBI:58805"/>
        <dbReference type="EC" id="2.7.7.65"/>
    </reaction>
</comment>
<evidence type="ECO:0000256" key="1">
    <source>
        <dbReference type="ARBA" id="ARBA00001946"/>
    </source>
</evidence>
<dbReference type="Pfam" id="PF13374">
    <property type="entry name" value="TPR_10"/>
    <property type="match status" value="1"/>
</dbReference>
<evidence type="ECO:0000256" key="3">
    <source>
        <dbReference type="ARBA" id="ARBA00034247"/>
    </source>
</evidence>
<evidence type="ECO:0000256" key="2">
    <source>
        <dbReference type="ARBA" id="ARBA00012528"/>
    </source>
</evidence>
<keyword evidence="5" id="KW-1133">Transmembrane helix</keyword>
<evidence type="ECO:0000256" key="4">
    <source>
        <dbReference type="PROSITE-ProRule" id="PRU00339"/>
    </source>
</evidence>
<dbReference type="CDD" id="cd01949">
    <property type="entry name" value="GGDEF"/>
    <property type="match status" value="1"/>
</dbReference>
<keyword evidence="4" id="KW-0802">TPR repeat</keyword>
<dbReference type="SUPFAM" id="SSF48452">
    <property type="entry name" value="TPR-like"/>
    <property type="match status" value="1"/>
</dbReference>
<keyword evidence="5" id="KW-0812">Transmembrane</keyword>
<feature type="repeat" description="TPR" evidence="4">
    <location>
        <begin position="110"/>
        <end position="143"/>
    </location>
</feature>
<dbReference type="InterPro" id="IPR019734">
    <property type="entry name" value="TPR_rpt"/>
</dbReference>
<dbReference type="Gene3D" id="3.30.70.270">
    <property type="match status" value="1"/>
</dbReference>
<dbReference type="PROSITE" id="PS50887">
    <property type="entry name" value="GGDEF"/>
    <property type="match status" value="1"/>
</dbReference>
<evidence type="ECO:0000256" key="5">
    <source>
        <dbReference type="SAM" id="Phobius"/>
    </source>
</evidence>
<dbReference type="EMBL" id="CP059733">
    <property type="protein sequence ID" value="WDE05920.1"/>
    <property type="molecule type" value="Genomic_DNA"/>
</dbReference>
<dbReference type="AlphaFoldDB" id="A0AAE9Z3G2"/>
<dbReference type="InterPro" id="IPR043128">
    <property type="entry name" value="Rev_trsase/Diguanyl_cyclase"/>
</dbReference>
<dbReference type="EC" id="2.7.7.65" evidence="2"/>
<feature type="repeat" description="TPR" evidence="4">
    <location>
        <begin position="190"/>
        <end position="223"/>
    </location>
</feature>
<dbReference type="SUPFAM" id="SSF55073">
    <property type="entry name" value="Nucleotide cyclase"/>
    <property type="match status" value="1"/>
</dbReference>
<dbReference type="SMART" id="SM00028">
    <property type="entry name" value="TPR"/>
    <property type="match status" value="5"/>
</dbReference>
<dbReference type="Gene3D" id="1.25.40.10">
    <property type="entry name" value="Tetratricopeptide repeat domain"/>
    <property type="match status" value="2"/>
</dbReference>
<dbReference type="PROSITE" id="PS50005">
    <property type="entry name" value="TPR"/>
    <property type="match status" value="2"/>
</dbReference>
<dbReference type="SMART" id="SM00267">
    <property type="entry name" value="GGDEF"/>
    <property type="match status" value="1"/>
</dbReference>
<comment type="cofactor">
    <cofactor evidence="1">
        <name>Mg(2+)</name>
        <dbReference type="ChEBI" id="CHEBI:18420"/>
    </cofactor>
</comment>
<dbReference type="Proteomes" id="UP000032352">
    <property type="component" value="Chromosome"/>
</dbReference>
<dbReference type="InterPro" id="IPR000160">
    <property type="entry name" value="GGDEF_dom"/>
</dbReference>
<dbReference type="NCBIfam" id="TIGR00254">
    <property type="entry name" value="GGDEF"/>
    <property type="match status" value="1"/>
</dbReference>
<feature type="domain" description="GGDEF" evidence="6">
    <location>
        <begin position="494"/>
        <end position="628"/>
    </location>
</feature>
<organism evidence="7 8">
    <name type="scientific">Thalassomonas viridans</name>
    <dbReference type="NCBI Taxonomy" id="137584"/>
    <lineage>
        <taxon>Bacteria</taxon>
        <taxon>Pseudomonadati</taxon>
        <taxon>Pseudomonadota</taxon>
        <taxon>Gammaproteobacteria</taxon>
        <taxon>Alteromonadales</taxon>
        <taxon>Colwelliaceae</taxon>
        <taxon>Thalassomonas</taxon>
    </lineage>
</organism>
<dbReference type="InterPro" id="IPR011990">
    <property type="entry name" value="TPR-like_helical_dom_sf"/>
</dbReference>
<proteinExistence type="predicted"/>
<keyword evidence="8" id="KW-1185">Reference proteome</keyword>
<accession>A0AAE9Z3G2</accession>
<dbReference type="InterPro" id="IPR029787">
    <property type="entry name" value="Nucleotide_cyclase"/>
</dbReference>
<dbReference type="Pfam" id="PF00990">
    <property type="entry name" value="GGDEF"/>
    <property type="match status" value="1"/>
</dbReference>